<name>A0A8S9X5J0_APOLU</name>
<organism evidence="1 2">
    <name type="scientific">Apolygus lucorum</name>
    <name type="common">Small green plant bug</name>
    <name type="synonym">Lygocoris lucorum</name>
    <dbReference type="NCBI Taxonomy" id="248454"/>
    <lineage>
        <taxon>Eukaryota</taxon>
        <taxon>Metazoa</taxon>
        <taxon>Ecdysozoa</taxon>
        <taxon>Arthropoda</taxon>
        <taxon>Hexapoda</taxon>
        <taxon>Insecta</taxon>
        <taxon>Pterygota</taxon>
        <taxon>Neoptera</taxon>
        <taxon>Paraneoptera</taxon>
        <taxon>Hemiptera</taxon>
        <taxon>Heteroptera</taxon>
        <taxon>Panheteroptera</taxon>
        <taxon>Cimicomorpha</taxon>
        <taxon>Miridae</taxon>
        <taxon>Mirini</taxon>
        <taxon>Apolygus</taxon>
    </lineage>
</organism>
<evidence type="ECO:0000313" key="2">
    <source>
        <dbReference type="Proteomes" id="UP000466442"/>
    </source>
</evidence>
<dbReference type="Proteomes" id="UP000466442">
    <property type="component" value="Unassembled WGS sequence"/>
</dbReference>
<gene>
    <name evidence="1" type="ORF">GE061_003744</name>
</gene>
<dbReference type="AlphaFoldDB" id="A0A8S9X5J0"/>
<feature type="non-terminal residue" evidence="1">
    <location>
        <position position="1"/>
    </location>
</feature>
<dbReference type="EMBL" id="WIXP02000011">
    <property type="protein sequence ID" value="KAF6203326.1"/>
    <property type="molecule type" value="Genomic_DNA"/>
</dbReference>
<dbReference type="OrthoDB" id="6607139at2759"/>
<sequence>METPEEQAAMSTQWEQLISSTMTPTTAVAVKLAVTPDEETDVPQTVDYGGLLGTINRHMGKFSSRKSAALF</sequence>
<comment type="caution">
    <text evidence="1">The sequence shown here is derived from an EMBL/GenBank/DDBJ whole genome shotgun (WGS) entry which is preliminary data.</text>
</comment>
<protein>
    <submittedName>
        <fullName evidence="1">Uncharacterized protein</fullName>
    </submittedName>
</protein>
<keyword evidence="2" id="KW-1185">Reference proteome</keyword>
<proteinExistence type="predicted"/>
<reference evidence="1" key="1">
    <citation type="journal article" date="2021" name="Mol. Ecol. Resour.">
        <title>Apolygus lucorum genome provides insights into omnivorousness and mesophyll feeding.</title>
        <authorList>
            <person name="Liu Y."/>
            <person name="Liu H."/>
            <person name="Wang H."/>
            <person name="Huang T."/>
            <person name="Liu B."/>
            <person name="Yang B."/>
            <person name="Yin L."/>
            <person name="Li B."/>
            <person name="Zhang Y."/>
            <person name="Zhang S."/>
            <person name="Jiang F."/>
            <person name="Zhang X."/>
            <person name="Ren Y."/>
            <person name="Wang B."/>
            <person name="Wang S."/>
            <person name="Lu Y."/>
            <person name="Wu K."/>
            <person name="Fan W."/>
            <person name="Wang G."/>
        </authorList>
    </citation>
    <scope>NUCLEOTIDE SEQUENCE</scope>
    <source>
        <strain evidence="1">12Hb</strain>
    </source>
</reference>
<evidence type="ECO:0000313" key="1">
    <source>
        <dbReference type="EMBL" id="KAF6203326.1"/>
    </source>
</evidence>
<accession>A0A8S9X5J0</accession>